<evidence type="ECO:0000259" key="2">
    <source>
        <dbReference type="PROSITE" id="PS50234"/>
    </source>
</evidence>
<name>A0A8J8KAE3_9EURY</name>
<comment type="caution">
    <text evidence="3">The sequence shown here is derived from an EMBL/GenBank/DDBJ whole genome shotgun (WGS) entry which is preliminary data.</text>
</comment>
<dbReference type="PANTHER" id="PTHR24020:SF87">
    <property type="entry name" value="COLLAGEN ALPHA-1(VI) CHAIN-LIKE"/>
    <property type="match status" value="1"/>
</dbReference>
<dbReference type="Gene3D" id="3.40.50.410">
    <property type="entry name" value="von Willebrand factor, type A domain"/>
    <property type="match status" value="1"/>
</dbReference>
<dbReference type="OrthoDB" id="8638at2157"/>
<gene>
    <name evidence="3" type="ORF">HT576_03730</name>
</gene>
<dbReference type="PROSITE" id="PS50234">
    <property type="entry name" value="VWFA"/>
    <property type="match status" value="1"/>
</dbReference>
<protein>
    <submittedName>
        <fullName evidence="3">VWA domain-containing protein</fullName>
    </submittedName>
</protein>
<dbReference type="CDD" id="cd00198">
    <property type="entry name" value="vWFA"/>
    <property type="match status" value="1"/>
</dbReference>
<feature type="compositionally biased region" description="Basic and acidic residues" evidence="1">
    <location>
        <begin position="241"/>
        <end position="252"/>
    </location>
</feature>
<dbReference type="Proteomes" id="UP000728647">
    <property type="component" value="Unassembled WGS sequence"/>
</dbReference>
<feature type="compositionally biased region" description="Basic and acidic residues" evidence="1">
    <location>
        <begin position="222"/>
        <end position="234"/>
    </location>
</feature>
<dbReference type="EMBL" id="JABURA010000001">
    <property type="protein sequence ID" value="NUB90145.1"/>
    <property type="molecule type" value="Genomic_DNA"/>
</dbReference>
<feature type="region of interest" description="Disordered" evidence="1">
    <location>
        <begin position="1154"/>
        <end position="1200"/>
    </location>
</feature>
<dbReference type="Pfam" id="PF00092">
    <property type="entry name" value="VWA"/>
    <property type="match status" value="1"/>
</dbReference>
<proteinExistence type="predicted"/>
<feature type="region of interest" description="Disordered" evidence="1">
    <location>
        <begin position="32"/>
        <end position="86"/>
    </location>
</feature>
<reference evidence="3" key="1">
    <citation type="submission" date="2020-06" db="EMBL/GenBank/DDBJ databases">
        <title>Haloterrigena sp. nov., an extremely halophilic archaeon isolated from a saline sediment.</title>
        <authorList>
            <person name="Liu B.-B."/>
        </authorList>
    </citation>
    <scope>NUCLEOTIDE SEQUENCE</scope>
    <source>
        <strain evidence="3">SYSU A121-1</strain>
    </source>
</reference>
<dbReference type="PANTHER" id="PTHR24020">
    <property type="entry name" value="COLLAGEN ALPHA"/>
    <property type="match status" value="1"/>
</dbReference>
<organism evidence="3 4">
    <name type="scientific">Haloterrigena gelatinilytica</name>
    <dbReference type="NCBI Taxonomy" id="2741724"/>
    <lineage>
        <taxon>Archaea</taxon>
        <taxon>Methanobacteriati</taxon>
        <taxon>Methanobacteriota</taxon>
        <taxon>Stenosarchaea group</taxon>
        <taxon>Halobacteria</taxon>
        <taxon>Halobacteriales</taxon>
        <taxon>Natrialbaceae</taxon>
        <taxon>Haloterrigena</taxon>
    </lineage>
</organism>
<dbReference type="SUPFAM" id="SSF53300">
    <property type="entry name" value="vWA-like"/>
    <property type="match status" value="1"/>
</dbReference>
<evidence type="ECO:0000313" key="4">
    <source>
        <dbReference type="Proteomes" id="UP000728647"/>
    </source>
</evidence>
<dbReference type="SMART" id="SM00327">
    <property type="entry name" value="VWA"/>
    <property type="match status" value="1"/>
</dbReference>
<dbReference type="InterPro" id="IPR002035">
    <property type="entry name" value="VWF_A"/>
</dbReference>
<feature type="domain" description="VWFA" evidence="2">
    <location>
        <begin position="540"/>
        <end position="705"/>
    </location>
</feature>
<dbReference type="InterPro" id="IPR050525">
    <property type="entry name" value="ECM_Assembly_Org"/>
</dbReference>
<accession>A0A8J8KAE3</accession>
<dbReference type="InterPro" id="IPR036465">
    <property type="entry name" value="vWFA_dom_sf"/>
</dbReference>
<feature type="region of interest" description="Disordered" evidence="1">
    <location>
        <begin position="221"/>
        <end position="252"/>
    </location>
</feature>
<sequence length="1430" mass="154786">MGFEKERLGAVFFAVLLATSLVAMPALASGPSASAADEQRSPFAVQPGNSPGPNDGSLGQKGGGPPGQDGRPGHDRGDANVTVPNLEENTTLETILAATERLEELDIADDDDATAAANDTVAAINASLHEYRRVRYADSQAAFKHLADAQQALATLRSEVDADDEAVVDAISEELYTAGNASARLAVSDATAVVAENEGEFRNRGQRQKVESALGNAINALERADRTVSRDTSGKGKKRGKSADRSIGPDDRAKALSHLENAWKHTERAFDTVEANTEPSLSLTQGRPFERNGTVQVSLQAILTDVRPYNYDNATVTVDGNADVDPVSFTTSEKAGTTAIGSTVVDLGADPENVTVTVAATADHDADRTVEATHEIRITEDDIVWERPAPDEYQTVEAVDESSGVSVAVGGDGLHETDISVSDETPATDSAYRAGPMVRIENATPIDEATVEIPLDGEALEREGNLSIVTWDPHSDEPWTPVETEIDRDAGVATADVDHFSFFSVFRIDDWEDRTSDTITLDDERLDDGVGNGTEIENADFVFVLDESGSMSGAPIDYAEDAAKRFVGALTDDERAGLVGYDSSASLDQSLTTDHDALNRSLERLDAGGGTHTEAGLRVGLDHLESAGWENRSDVMILLSDGKSNSDSYPLSVAEDAADAGIEISTIGLGNSIDENELREIAAITGGDFHHVEREEDLPETFERVAENQTGVDLRDTNGDGIPDLVAEMDLSMPTGEPGVVGEPLNLDPIALDTSGDGIRDNETVDIDYRVYEENNETKLTAQVTDAEHHPARIDTTGDGLTDREQLDGWEIEVVDNWADAKALEEALHEEGDPVLEPYFTSKTASADPLVSDTTGNGLTDAEQVTLGTDPAAVDTTGDGLSDAYASESFQEDPTVFTTTPPRITALDADEETITEWRTKDVLWWTVSYPVYTYEYEFEYTIEDEAGLSRSELTKDGRSWDTNYYRGIEEVDEYTRFTSAYEGFIADSLRGAEVYIEVADVHGNEDKVRAFQKNAFYTDLAEEYATGSLSAGTTGALSGFTHGASETADLLVLVFTRPHDTYESLQEVRDALGETTVREIVEGLPESVREQQRQENPFNPYTETAKHDAFADGWYTGYSLHFAASMAYGGSVTKAARNPDELIDALRQARRSVGDLSSGLRSGSKTGLTRKAMTDGGQSTDDFLRSTGSAGSSKKASDAVEEIPESRFSELVDVHEQLGQFLTRHGDSGAEAVARLSADDVRKVLRFDRATQYKFVYVLRNKENLRLVDDSVTPQDLIRIQENGNLLETQLIAKRGDDVESVRWMELGDADAGMIHVNGRHISGQIGLDQKSITSFFPVGQTVKGRQLPATMSQNDVYELIHRATKEGQPQSGPGDTTIYRFEPESSTGVSEMRVDVEQGQIITALPEEGSGVKKWVPDLDGSGGWLDER</sequence>
<evidence type="ECO:0000313" key="3">
    <source>
        <dbReference type="EMBL" id="NUB90145.1"/>
    </source>
</evidence>
<evidence type="ECO:0000256" key="1">
    <source>
        <dbReference type="SAM" id="MobiDB-lite"/>
    </source>
</evidence>